<accession>A0A1Y3GFT2</accession>
<keyword evidence="4" id="KW-1185">Reference proteome</keyword>
<dbReference type="Pfam" id="PF26255">
    <property type="entry name" value="Viral_env_HRPV"/>
    <property type="match status" value="1"/>
</dbReference>
<dbReference type="Proteomes" id="UP000195137">
    <property type="component" value="Unassembled WGS sequence"/>
</dbReference>
<feature type="domain" description="Envelope protein N-terminal" evidence="2">
    <location>
        <begin position="78"/>
        <end position="365"/>
    </location>
</feature>
<organism evidence="3 4">
    <name type="scientific">Methanonatronarchaeum thermophilum</name>
    <dbReference type="NCBI Taxonomy" id="1927129"/>
    <lineage>
        <taxon>Archaea</taxon>
        <taxon>Methanobacteriati</taxon>
        <taxon>Methanobacteriota</taxon>
        <taxon>Methanonatronarchaeia</taxon>
        <taxon>Methanonatronarchaeales</taxon>
        <taxon>Methanonatronarchaeaceae</taxon>
        <taxon>Methanonatronarchaeum</taxon>
    </lineage>
</organism>
<protein>
    <submittedName>
        <fullName evidence="3">Major capsid protein of His2 family of spindle-shaped halovirus</fullName>
    </submittedName>
</protein>
<dbReference type="AlphaFoldDB" id="A0A1Y3GFT2"/>
<name>A0A1Y3GFT2_9EURY</name>
<keyword evidence="1" id="KW-0812">Transmembrane</keyword>
<feature type="transmembrane region" description="Helical" evidence="1">
    <location>
        <begin position="509"/>
        <end position="527"/>
    </location>
</feature>
<evidence type="ECO:0000313" key="3">
    <source>
        <dbReference type="EMBL" id="OUJ18315.1"/>
    </source>
</evidence>
<keyword evidence="1" id="KW-0472">Membrane</keyword>
<gene>
    <name evidence="3" type="ORF">AMET1_1226</name>
</gene>
<evidence type="ECO:0000259" key="2">
    <source>
        <dbReference type="Pfam" id="PF26255"/>
    </source>
</evidence>
<evidence type="ECO:0000313" key="4">
    <source>
        <dbReference type="Proteomes" id="UP000195137"/>
    </source>
</evidence>
<dbReference type="EMBL" id="MRZU01000004">
    <property type="protein sequence ID" value="OUJ18315.1"/>
    <property type="molecule type" value="Genomic_DNA"/>
</dbReference>
<proteinExistence type="predicted"/>
<dbReference type="InterPro" id="IPR058677">
    <property type="entry name" value="ORF4_N"/>
</dbReference>
<reference evidence="3 4" key="1">
    <citation type="submission" date="2016-12" db="EMBL/GenBank/DDBJ databases">
        <title>Discovery of methanogenic haloarchaea.</title>
        <authorList>
            <person name="Sorokin D.Y."/>
            <person name="Makarova K.S."/>
            <person name="Abbas B."/>
            <person name="Ferrer M."/>
            <person name="Golyshin P.N."/>
        </authorList>
    </citation>
    <scope>NUCLEOTIDE SEQUENCE [LARGE SCALE GENOMIC DNA]</scope>
    <source>
        <strain evidence="3">AMET1</strain>
    </source>
</reference>
<keyword evidence="1" id="KW-1133">Transmembrane helix</keyword>
<comment type="caution">
    <text evidence="3">The sequence shown here is derived from an EMBL/GenBank/DDBJ whole genome shotgun (WGS) entry which is preliminary data.</text>
</comment>
<evidence type="ECO:0000256" key="1">
    <source>
        <dbReference type="SAM" id="Phobius"/>
    </source>
</evidence>
<sequence>MHRLLIPLLLILFIVLSAGSVYCADAGDGGSSVSGSVERESSFLSDFFRMITGTTIHEKYDTTYLGAGYTWIMDLFGGDDDRDDAALNSALIYDHAMHLSKDDSFIQKTFMNEIGNTETFVWSLAKSEILKELNNGSGEGTTVQAVQNVVDEYYSGLQYNMIQQKNSQAQTIQHLMQVNLELETEFDDPVFLRSYYSYNSWVDGSTRTDTRYYDLDLDDFYTRSVSLYNGSVVEVLDHEQVDVDSSPNSHGSKVFYFFVYPGDEATGSAANSKDTTLRVQNPVGDSGVVLSLDDWVGLWGELDSTRERMLDNVELYIEEVYQEFEAGDIDLVDLVDPYVLAQHLNMLHNQTGYYGFSGAELALLGISTSIHDRFIIQIHESSTLPDNSTWECMLFTDAEIANNTLETGMVIDTAGYSAPFYIACGEGIFYLQDTTFEIQEIISFDGEHLETVELYKPVYHTMNISHFEEELLQIQEMYEVIGSWEAGAGTEDRDGVTVDDLAGWLNKDLLGIPYWLIILGAGVFVWLRQSDGGDIVVRRE</sequence>